<gene>
    <name evidence="7" type="ORF">ACFQ02_04760</name>
</gene>
<comment type="subcellular location">
    <subcellularLocation>
        <location evidence="1">Target cell</location>
        <location evidence="1">Target cell cytoplasm</location>
    </subcellularLocation>
</comment>
<evidence type="ECO:0000256" key="2">
    <source>
        <dbReference type="ARBA" id="ARBA00022656"/>
    </source>
</evidence>
<evidence type="ECO:0000256" key="4">
    <source>
        <dbReference type="ARBA" id="ARBA00023026"/>
    </source>
</evidence>
<name>A0ABW3I8G1_9PAST</name>
<reference evidence="8" key="1">
    <citation type="journal article" date="2019" name="Int. J. Syst. Evol. Microbiol.">
        <title>The Global Catalogue of Microorganisms (GCM) 10K type strain sequencing project: providing services to taxonomists for standard genome sequencing and annotation.</title>
        <authorList>
            <consortium name="The Broad Institute Genomics Platform"/>
            <consortium name="The Broad Institute Genome Sequencing Center for Infectious Disease"/>
            <person name="Wu L."/>
            <person name="Ma J."/>
        </authorList>
    </citation>
    <scope>NUCLEOTIDE SEQUENCE [LARGE SCALE GENOMIC DNA]</scope>
    <source>
        <strain evidence="8">CCUG 61707</strain>
    </source>
</reference>
<sequence>MFLINIIYIMMNYILMQKIINNVKAERWEGDVQNLELISRQDVMKYKSEHAQAGGSVSVTYGSGGGANFNAAYNSAKLNTAQVENQTSVDVGKGGMDVVVKGNTHLEGAVISSQADKADNRFQTGTLTTKDIQNHSELKTKSVAISGGSGGINPMSALSLLGNKNESSQSTTHSAVGENIGITLTEDPNAEITLKQLNRDTENANQKVTKHDLTEVKETQELVKGIGEIADKAMQIYTHSEREEIEQAKLALGKAKAANATKEKVNELTQQLNDLQKAYDKAYGTGSTTKRAVEAVTAALQGLAAKDAGQAIAGLASPYLNEQIKRHTENADGSVNTEANLLAHAILGAVEATITGNNALAGAAAGAGGEAAAMFITHTLYPNKKPNQLTEAEKQNITFLSQLAGGLASGLVGDSTQAVALGGDIAKRAVENNALDASQSVDYLKELSDAIAQGKSLNEINEKYKAISQAEFEKDLQACNQQGLMCYVGTLMAMDAGVKSAEGYKNFHPLPPDIQAQALDFIRNEAARHSIELVDGSPTMIQLALMAIEVGQEMYEAKNAGRSFATDRAQANFAKKVKYSAPIAKPTAKVVSEKNIKTLDGRVLSYSSNIKHVNGKDPNAGLEPNNVIELFKNSVPSTKYDAKKDVRYSVDSKGNIHRFFGDKNTLEFHWSGSTNDISNPLNENHIPNEVKKKLRGSK</sequence>
<dbReference type="Proteomes" id="UP001596996">
    <property type="component" value="Unassembled WGS sequence"/>
</dbReference>
<dbReference type="RefSeq" id="WP_380819981.1">
    <property type="nucleotide sequence ID" value="NZ_JBHTJN010000009.1"/>
</dbReference>
<proteinExistence type="predicted"/>
<comment type="caution">
    <text evidence="7">The sequence shown here is derived from an EMBL/GenBank/DDBJ whole genome shotgun (WGS) entry which is preliminary data.</text>
</comment>
<protein>
    <submittedName>
        <fullName evidence="7">VENN motif pre-toxin domain-containing protein</fullName>
    </submittedName>
</protein>
<keyword evidence="2" id="KW-0800">Toxin</keyword>
<dbReference type="EMBL" id="JBHTJN010000009">
    <property type="protein sequence ID" value="MFD0966164.1"/>
    <property type="molecule type" value="Genomic_DNA"/>
</dbReference>
<evidence type="ECO:0000256" key="3">
    <source>
        <dbReference type="ARBA" id="ARBA00022913"/>
    </source>
</evidence>
<keyword evidence="3" id="KW-1266">Target cell cytoplasm</keyword>
<organism evidence="7 8">
    <name type="scientific">Seminibacterium arietis</name>
    <dbReference type="NCBI Taxonomy" id="1173502"/>
    <lineage>
        <taxon>Bacteria</taxon>
        <taxon>Pseudomonadati</taxon>
        <taxon>Pseudomonadota</taxon>
        <taxon>Gammaproteobacteria</taxon>
        <taxon>Pasteurellales</taxon>
        <taxon>Pasteurellaceae</taxon>
        <taxon>Seminibacterium</taxon>
    </lineage>
</organism>
<dbReference type="Pfam" id="PF04829">
    <property type="entry name" value="PT-VENN"/>
    <property type="match status" value="1"/>
</dbReference>
<evidence type="ECO:0000259" key="6">
    <source>
        <dbReference type="Pfam" id="PF04829"/>
    </source>
</evidence>
<dbReference type="InterPro" id="IPR006914">
    <property type="entry name" value="VENN_dom"/>
</dbReference>
<keyword evidence="4" id="KW-0843">Virulence</keyword>
<evidence type="ECO:0000313" key="8">
    <source>
        <dbReference type="Proteomes" id="UP001596996"/>
    </source>
</evidence>
<feature type="coiled-coil region" evidence="5">
    <location>
        <begin position="258"/>
        <end position="285"/>
    </location>
</feature>
<keyword evidence="8" id="KW-1185">Reference proteome</keyword>
<keyword evidence="5" id="KW-0175">Coiled coil</keyword>
<accession>A0ABW3I8G1</accession>
<feature type="domain" description="VENN motif-containing" evidence="6">
    <location>
        <begin position="386"/>
        <end position="436"/>
    </location>
</feature>
<evidence type="ECO:0000256" key="5">
    <source>
        <dbReference type="SAM" id="Coils"/>
    </source>
</evidence>
<evidence type="ECO:0000256" key="1">
    <source>
        <dbReference type="ARBA" id="ARBA00004219"/>
    </source>
</evidence>
<evidence type="ECO:0000313" key="7">
    <source>
        <dbReference type="EMBL" id="MFD0966164.1"/>
    </source>
</evidence>